<dbReference type="Pfam" id="PF13997">
    <property type="entry name" value="YqjK"/>
    <property type="match status" value="1"/>
</dbReference>
<protein>
    <recommendedName>
        <fullName evidence="3">YqjK-like protein</fullName>
    </recommendedName>
</protein>
<sequence>MNPQLLEIHARRARLVAQADRERETAVRALDDLAPALRLGEHAVQAVRYLRAHPHWIVVAVVATAALRPRGVLRLASRAWVGWRLVRSARRLLRTLGV</sequence>
<evidence type="ECO:0008006" key="3">
    <source>
        <dbReference type="Google" id="ProtNLM"/>
    </source>
</evidence>
<proteinExistence type="predicted"/>
<dbReference type="Proteomes" id="UP000321201">
    <property type="component" value="Unassembled WGS sequence"/>
</dbReference>
<gene>
    <name evidence="1" type="ORF">FR698_05950</name>
</gene>
<keyword evidence="2" id="KW-1185">Reference proteome</keyword>
<evidence type="ECO:0000313" key="1">
    <source>
        <dbReference type="EMBL" id="TXF12401.1"/>
    </source>
</evidence>
<organism evidence="1 2">
    <name type="scientific">Pelomicrobium methylotrophicum</name>
    <dbReference type="NCBI Taxonomy" id="2602750"/>
    <lineage>
        <taxon>Bacteria</taxon>
        <taxon>Pseudomonadati</taxon>
        <taxon>Pseudomonadota</taxon>
        <taxon>Hydrogenophilia</taxon>
        <taxon>Hydrogenophilia incertae sedis</taxon>
        <taxon>Pelomicrobium</taxon>
    </lineage>
</organism>
<dbReference type="AlphaFoldDB" id="A0A5C7EMI2"/>
<accession>A0A5C7EMI2</accession>
<reference evidence="1 2" key="1">
    <citation type="submission" date="2019-08" db="EMBL/GenBank/DDBJ databases">
        <title>Pelomicrobium methylotrophicum gen. nov., sp. nov. a moderately thermophilic, facultatively anaerobic, lithoautotrophic and methylotrophic bacterium isolated from a terrestrial mud volcano.</title>
        <authorList>
            <person name="Slobodkina G.B."/>
            <person name="Merkel A.Y."/>
            <person name="Slobodkin A.I."/>
        </authorList>
    </citation>
    <scope>NUCLEOTIDE SEQUENCE [LARGE SCALE GENOMIC DNA]</scope>
    <source>
        <strain evidence="1 2">SM250</strain>
    </source>
</reference>
<dbReference type="EMBL" id="VPFL01000006">
    <property type="protein sequence ID" value="TXF12401.1"/>
    <property type="molecule type" value="Genomic_DNA"/>
</dbReference>
<dbReference type="InterPro" id="IPR025612">
    <property type="entry name" value="YqjK"/>
</dbReference>
<evidence type="ECO:0000313" key="2">
    <source>
        <dbReference type="Proteomes" id="UP000321201"/>
    </source>
</evidence>
<comment type="caution">
    <text evidence="1">The sequence shown here is derived from an EMBL/GenBank/DDBJ whole genome shotgun (WGS) entry which is preliminary data.</text>
</comment>
<dbReference type="OrthoDB" id="8900444at2"/>
<dbReference type="InParanoid" id="A0A5C7EMI2"/>
<dbReference type="RefSeq" id="WP_147799269.1">
    <property type="nucleotide sequence ID" value="NZ_VPFL01000006.1"/>
</dbReference>
<name>A0A5C7EMI2_9PROT</name>